<accession>A0A8S4FZ93</accession>
<sequence>MRQYNGVRNRRELRKSLILRFTPRKESGSRRQPAAPHAAPRTLAEL</sequence>
<dbReference type="AlphaFoldDB" id="A0A8S4FZ93"/>
<keyword evidence="3" id="KW-1185">Reference proteome</keyword>
<organism evidence="2 3">
    <name type="scientific">Plutella xylostella</name>
    <name type="common">Diamondback moth</name>
    <name type="synonym">Plutella maculipennis</name>
    <dbReference type="NCBI Taxonomy" id="51655"/>
    <lineage>
        <taxon>Eukaryota</taxon>
        <taxon>Metazoa</taxon>
        <taxon>Ecdysozoa</taxon>
        <taxon>Arthropoda</taxon>
        <taxon>Hexapoda</taxon>
        <taxon>Insecta</taxon>
        <taxon>Pterygota</taxon>
        <taxon>Neoptera</taxon>
        <taxon>Endopterygota</taxon>
        <taxon>Lepidoptera</taxon>
        <taxon>Glossata</taxon>
        <taxon>Ditrysia</taxon>
        <taxon>Yponomeutoidea</taxon>
        <taxon>Plutellidae</taxon>
        <taxon>Plutella</taxon>
    </lineage>
</organism>
<evidence type="ECO:0000313" key="3">
    <source>
        <dbReference type="Proteomes" id="UP000653454"/>
    </source>
</evidence>
<evidence type="ECO:0000256" key="1">
    <source>
        <dbReference type="SAM" id="MobiDB-lite"/>
    </source>
</evidence>
<dbReference type="EMBL" id="CAJHNJ030000049">
    <property type="protein sequence ID" value="CAG9132448.1"/>
    <property type="molecule type" value="Genomic_DNA"/>
</dbReference>
<comment type="caution">
    <text evidence="2">The sequence shown here is derived from an EMBL/GenBank/DDBJ whole genome shotgun (WGS) entry which is preliminary data.</text>
</comment>
<reference evidence="2" key="1">
    <citation type="submission" date="2020-11" db="EMBL/GenBank/DDBJ databases">
        <authorList>
            <person name="Whiteford S."/>
        </authorList>
    </citation>
    <scope>NUCLEOTIDE SEQUENCE</scope>
</reference>
<feature type="region of interest" description="Disordered" evidence="1">
    <location>
        <begin position="15"/>
        <end position="46"/>
    </location>
</feature>
<feature type="compositionally biased region" description="Low complexity" evidence="1">
    <location>
        <begin position="30"/>
        <end position="46"/>
    </location>
</feature>
<name>A0A8S4FZ93_PLUXY</name>
<proteinExistence type="predicted"/>
<gene>
    <name evidence="2" type="ORF">PLXY2_LOCUS10715</name>
</gene>
<evidence type="ECO:0000313" key="2">
    <source>
        <dbReference type="EMBL" id="CAG9132448.1"/>
    </source>
</evidence>
<dbReference type="Proteomes" id="UP000653454">
    <property type="component" value="Unassembled WGS sequence"/>
</dbReference>
<protein>
    <submittedName>
        <fullName evidence="2">(diamondback moth) hypothetical protein</fullName>
    </submittedName>
</protein>